<dbReference type="Proteomes" id="UP001627154">
    <property type="component" value="Unassembled WGS sequence"/>
</dbReference>
<evidence type="ECO:0000313" key="4">
    <source>
        <dbReference type="Proteomes" id="UP001627154"/>
    </source>
</evidence>
<dbReference type="Pfam" id="PF04908">
    <property type="entry name" value="SH3BGR"/>
    <property type="match status" value="1"/>
</dbReference>
<evidence type="ECO:0000313" key="3">
    <source>
        <dbReference type="EMBL" id="KAL3385463.1"/>
    </source>
</evidence>
<sequence>MVIKVYVSGISGNKEVKKRQMRVLMILESKSVDFQVIDITEPGKEAEKEYMQVNSSARDSKYPLPPQIFNDEDYCGDYEDFDMANEMDELEKFLKGVSFLPDENSENKSDKPQNGNASSREPSADKDGTDNNGLEDGLSEADNDQKQSESETKELSNDDLDLDDDQEKMDDDSEKIKEDDE</sequence>
<dbReference type="InterPro" id="IPR036249">
    <property type="entry name" value="Thioredoxin-like_sf"/>
</dbReference>
<comment type="caution">
    <text evidence="3">The sequence shown here is derived from an EMBL/GenBank/DDBJ whole genome shotgun (WGS) entry which is preliminary data.</text>
</comment>
<organism evidence="3 4">
    <name type="scientific">Trichogramma kaykai</name>
    <dbReference type="NCBI Taxonomy" id="54128"/>
    <lineage>
        <taxon>Eukaryota</taxon>
        <taxon>Metazoa</taxon>
        <taxon>Ecdysozoa</taxon>
        <taxon>Arthropoda</taxon>
        <taxon>Hexapoda</taxon>
        <taxon>Insecta</taxon>
        <taxon>Pterygota</taxon>
        <taxon>Neoptera</taxon>
        <taxon>Endopterygota</taxon>
        <taxon>Hymenoptera</taxon>
        <taxon>Apocrita</taxon>
        <taxon>Proctotrupomorpha</taxon>
        <taxon>Chalcidoidea</taxon>
        <taxon>Trichogrammatidae</taxon>
        <taxon>Trichogramma</taxon>
    </lineage>
</organism>
<feature type="compositionally biased region" description="Basic and acidic residues" evidence="2">
    <location>
        <begin position="143"/>
        <end position="156"/>
    </location>
</feature>
<dbReference type="SUPFAM" id="SSF52833">
    <property type="entry name" value="Thioredoxin-like"/>
    <property type="match status" value="1"/>
</dbReference>
<evidence type="ECO:0000256" key="1">
    <source>
        <dbReference type="ARBA" id="ARBA00007764"/>
    </source>
</evidence>
<dbReference type="InterPro" id="IPR051033">
    <property type="entry name" value="SH3BGR"/>
</dbReference>
<reference evidence="3 4" key="1">
    <citation type="journal article" date="2024" name="bioRxiv">
        <title>A reference genome for Trichogramma kaykai: A tiny desert-dwelling parasitoid wasp with competing sex-ratio distorters.</title>
        <authorList>
            <person name="Culotta J."/>
            <person name="Lindsey A.R."/>
        </authorList>
    </citation>
    <scope>NUCLEOTIDE SEQUENCE [LARGE SCALE GENOMIC DNA]</scope>
    <source>
        <strain evidence="3 4">KSX58</strain>
    </source>
</reference>
<feature type="region of interest" description="Disordered" evidence="2">
    <location>
        <begin position="95"/>
        <end position="181"/>
    </location>
</feature>
<gene>
    <name evidence="3" type="ORF">TKK_019026</name>
</gene>
<feature type="compositionally biased region" description="Polar residues" evidence="2">
    <location>
        <begin position="112"/>
        <end position="121"/>
    </location>
</feature>
<dbReference type="InterPro" id="IPR006993">
    <property type="entry name" value="Glut_rich_SH3-bd"/>
</dbReference>
<dbReference type="PANTHER" id="PTHR12232:SF15">
    <property type="entry name" value="SH3 DOMAIN-BINDING GLUTAMIC ACID-RICH PROTEIN HOMOLOG"/>
    <property type="match status" value="1"/>
</dbReference>
<dbReference type="CDD" id="cd03030">
    <property type="entry name" value="GRX_SH3BGR"/>
    <property type="match status" value="1"/>
</dbReference>
<proteinExistence type="inferred from homology"/>
<dbReference type="Gene3D" id="3.40.30.10">
    <property type="entry name" value="Glutaredoxin"/>
    <property type="match status" value="1"/>
</dbReference>
<evidence type="ECO:0000256" key="2">
    <source>
        <dbReference type="SAM" id="MobiDB-lite"/>
    </source>
</evidence>
<comment type="similarity">
    <text evidence="1">Belongs to the SH3BGR family.</text>
</comment>
<dbReference type="PANTHER" id="PTHR12232">
    <property type="entry name" value="SH3 DOMAIN-BINDING GLUTAMIC ACID-RICH-LIKE PROTEIN"/>
    <property type="match status" value="1"/>
</dbReference>
<evidence type="ECO:0008006" key="5">
    <source>
        <dbReference type="Google" id="ProtNLM"/>
    </source>
</evidence>
<dbReference type="AlphaFoldDB" id="A0ABD2VY31"/>
<protein>
    <recommendedName>
        <fullName evidence="5">SH3 domain-binding glutamic acid-rich protein homolog</fullName>
    </recommendedName>
</protein>
<keyword evidence="4" id="KW-1185">Reference proteome</keyword>
<accession>A0ABD2VY31</accession>
<name>A0ABD2VY31_9HYME</name>
<dbReference type="EMBL" id="JBJJXI010000157">
    <property type="protein sequence ID" value="KAL3385463.1"/>
    <property type="molecule type" value="Genomic_DNA"/>
</dbReference>
<feature type="compositionally biased region" description="Acidic residues" evidence="2">
    <location>
        <begin position="157"/>
        <end position="173"/>
    </location>
</feature>